<dbReference type="EMBL" id="JACHKT010000022">
    <property type="protein sequence ID" value="MBB6004305.1"/>
    <property type="molecule type" value="Genomic_DNA"/>
</dbReference>
<dbReference type="InterPro" id="IPR006103">
    <property type="entry name" value="Glyco_hydro_2_cat"/>
</dbReference>
<evidence type="ECO:0000259" key="1">
    <source>
        <dbReference type="Pfam" id="PF02836"/>
    </source>
</evidence>
<gene>
    <name evidence="2" type="ORF">HNP25_002968</name>
</gene>
<proteinExistence type="predicted"/>
<evidence type="ECO:0000313" key="2">
    <source>
        <dbReference type="EMBL" id="MBB6004305.1"/>
    </source>
</evidence>
<dbReference type="RefSeq" id="WP_229202874.1">
    <property type="nucleotide sequence ID" value="NZ_JACHKT010000022.1"/>
</dbReference>
<accession>A0A841EM77</accession>
<dbReference type="Gene3D" id="3.20.20.80">
    <property type="entry name" value="Glycosidases"/>
    <property type="match status" value="1"/>
</dbReference>
<dbReference type="GO" id="GO:0005975">
    <property type="term" value="P:carbohydrate metabolic process"/>
    <property type="evidence" value="ECO:0007669"/>
    <property type="project" value="InterPro"/>
</dbReference>
<dbReference type="InterPro" id="IPR017853">
    <property type="entry name" value="GH"/>
</dbReference>
<name>A0A841EM77_9BACT</name>
<dbReference type="Proteomes" id="UP000524404">
    <property type="component" value="Unassembled WGS sequence"/>
</dbReference>
<dbReference type="AlphaFoldDB" id="A0A841EM77"/>
<evidence type="ECO:0000313" key="3">
    <source>
        <dbReference type="Proteomes" id="UP000524404"/>
    </source>
</evidence>
<reference evidence="2 3" key="1">
    <citation type="submission" date="2020-08" db="EMBL/GenBank/DDBJ databases">
        <title>Functional genomics of gut bacteria from endangered species of beetles.</title>
        <authorList>
            <person name="Carlos-Shanley C."/>
        </authorList>
    </citation>
    <scope>NUCLEOTIDE SEQUENCE [LARGE SCALE GENOMIC DNA]</scope>
    <source>
        <strain evidence="2 3">S00070</strain>
    </source>
</reference>
<dbReference type="SUPFAM" id="SSF51445">
    <property type="entry name" value="(Trans)glycosidases"/>
    <property type="match status" value="1"/>
</dbReference>
<dbReference type="PROSITE" id="PS51257">
    <property type="entry name" value="PROKAR_LIPOPROTEIN"/>
    <property type="match status" value="1"/>
</dbReference>
<organism evidence="2 3">
    <name type="scientific">Arcicella rosea</name>
    <dbReference type="NCBI Taxonomy" id="502909"/>
    <lineage>
        <taxon>Bacteria</taxon>
        <taxon>Pseudomonadati</taxon>
        <taxon>Bacteroidota</taxon>
        <taxon>Cytophagia</taxon>
        <taxon>Cytophagales</taxon>
        <taxon>Flectobacillaceae</taxon>
        <taxon>Arcicella</taxon>
    </lineage>
</organism>
<keyword evidence="3" id="KW-1185">Reference proteome</keyword>
<feature type="domain" description="Glycoside hydrolase family 2 catalytic" evidence="1">
    <location>
        <begin position="89"/>
        <end position="238"/>
    </location>
</feature>
<dbReference type="Pfam" id="PF02836">
    <property type="entry name" value="Glyco_hydro_2_C"/>
    <property type="match status" value="1"/>
</dbReference>
<protein>
    <recommendedName>
        <fullName evidence="1">Glycoside hydrolase family 2 catalytic domain-containing protein</fullName>
    </recommendedName>
</protein>
<sequence length="442" mass="52019">MQYSFKTKFLRILVLFLLFSIVGCNEKKTNNWNRRVFIDYKNGKYTLKKDGKPFCIKGAAGYTNLRALKNAGGNTIRTWDTTNLATILNEAKVYNLAVIVGLYMPYNEQMDVFYNNPKQIEVQFKSYESLVHKYKNHPSLLFWCLGNELSFPHKPKYNSFYRTFNNLVDMIHRVDPDHLVTTTMENFQRKKIFNIKFRTNIDFISFNIFGKLKELEKDLEDFEWFWDEPFLITEWGIDGPWTPTEHTVWGAYIENTSTKKAEQYLSIYKKYMPVKNPRFLGSMVFYWGQKQEYTPTWFSLFAENGAASEAVGTMQYIWKSQKPTLKAPQIKFMLVDKKGAKDNILFTPNKLVSAEVLMNTQESENNGLSFFWEILPEDWYKENDTYGKKRPKGIKGLFVEQKTTNVVFKTPLKEGPYRIYVTVYDQHGQFASCNTPFYVIEK</sequence>
<dbReference type="GO" id="GO:0004553">
    <property type="term" value="F:hydrolase activity, hydrolyzing O-glycosyl compounds"/>
    <property type="evidence" value="ECO:0007669"/>
    <property type="project" value="InterPro"/>
</dbReference>
<comment type="caution">
    <text evidence="2">The sequence shown here is derived from an EMBL/GenBank/DDBJ whole genome shotgun (WGS) entry which is preliminary data.</text>
</comment>